<evidence type="ECO:0000256" key="2">
    <source>
        <dbReference type="ARBA" id="ARBA00004447"/>
    </source>
</evidence>
<feature type="domain" description="NAD(P)-binding" evidence="14">
    <location>
        <begin position="7"/>
        <end position="315"/>
    </location>
</feature>
<sequence>MSVQQCLITGGAGFIGSHLAETLIKMGEGVVVIDDLSTGRWENISHLKGKKGFRFVRESILNKAVLKKLIEGCNVIYHLAAAVGVKFIIDNPLKSMEINIKGTENVAELASKEKKKVLFTSTSEIYGKKERRRLKEDDDRILGTTKIARWSYSCTKAADEFLLLAYHRQKGLPVVIMRLFNTCGPRQVGDYGMVIPRLRKQALSGDPMTVYGDGKQTRSFTYITDVIEAMIALMNHPWAVGEIFNVGSEEGITILTLAKKIKALSKSKSKIVLIPYEEAYEKGFEDMRHRIPDLSKIRKFINYAPKVNLDEMLRRIVS</sequence>
<dbReference type="PANTHER" id="PTHR43078:SF6">
    <property type="entry name" value="UDP-GLUCURONIC ACID DECARBOXYLASE 1"/>
    <property type="match status" value="1"/>
</dbReference>
<dbReference type="PRINTS" id="PR01713">
    <property type="entry name" value="NUCEPIMERASE"/>
</dbReference>
<accession>A0A399FZZ5</accession>
<evidence type="ECO:0000256" key="9">
    <source>
        <dbReference type="ARBA" id="ARBA00022989"/>
    </source>
</evidence>
<dbReference type="Proteomes" id="UP000266287">
    <property type="component" value="Unassembled WGS sequence"/>
</dbReference>
<evidence type="ECO:0000313" key="16">
    <source>
        <dbReference type="Proteomes" id="UP000266287"/>
    </source>
</evidence>
<dbReference type="GO" id="GO:0048040">
    <property type="term" value="F:UDP-glucuronate decarboxylase activity"/>
    <property type="evidence" value="ECO:0007669"/>
    <property type="project" value="UniProtKB-EC"/>
</dbReference>
<dbReference type="AlphaFoldDB" id="A0A399FZZ5"/>
<evidence type="ECO:0000256" key="4">
    <source>
        <dbReference type="ARBA" id="ARBA00007505"/>
    </source>
</evidence>
<evidence type="ECO:0000256" key="1">
    <source>
        <dbReference type="ARBA" id="ARBA00001911"/>
    </source>
</evidence>
<keyword evidence="12" id="KW-0472">Membrane</keyword>
<evidence type="ECO:0000256" key="12">
    <source>
        <dbReference type="ARBA" id="ARBA00023136"/>
    </source>
</evidence>
<keyword evidence="13" id="KW-0456">Lyase</keyword>
<reference evidence="15 16" key="1">
    <citation type="submission" date="2018-08" db="EMBL/GenBank/DDBJ databases">
        <title>Draft genome of candidate division NPL-UPA2 bacterium Unc8 that adapted to ultra-basic serpentinizing groundwater.</title>
        <authorList>
            <person name="Ishii S."/>
            <person name="Suzuki S."/>
            <person name="Nealson K.H."/>
        </authorList>
    </citation>
    <scope>NUCLEOTIDE SEQUENCE [LARGE SCALE GENOMIC DNA]</scope>
    <source>
        <strain evidence="15">Unc8</strain>
    </source>
</reference>
<evidence type="ECO:0000259" key="14">
    <source>
        <dbReference type="Pfam" id="PF16363"/>
    </source>
</evidence>
<keyword evidence="6" id="KW-0812">Transmembrane</keyword>
<dbReference type="InterPro" id="IPR044516">
    <property type="entry name" value="UXS-like"/>
</dbReference>
<evidence type="ECO:0000313" key="15">
    <source>
        <dbReference type="EMBL" id="RII01019.1"/>
    </source>
</evidence>
<dbReference type="Pfam" id="PF16363">
    <property type="entry name" value="GDP_Man_Dehyd"/>
    <property type="match status" value="1"/>
</dbReference>
<evidence type="ECO:0000256" key="13">
    <source>
        <dbReference type="ARBA" id="ARBA00023239"/>
    </source>
</evidence>
<name>A0A399FZZ5_UNCN2</name>
<keyword evidence="10" id="KW-0520">NAD</keyword>
<evidence type="ECO:0000256" key="10">
    <source>
        <dbReference type="ARBA" id="ARBA00023027"/>
    </source>
</evidence>
<dbReference type="GO" id="GO:0033320">
    <property type="term" value="P:UDP-D-xylose biosynthetic process"/>
    <property type="evidence" value="ECO:0007669"/>
    <property type="project" value="UniProtKB-UniPathway"/>
</dbReference>
<gene>
    <name evidence="15" type="ORF">B9J77_00325</name>
</gene>
<evidence type="ECO:0000256" key="3">
    <source>
        <dbReference type="ARBA" id="ARBA00005100"/>
    </source>
</evidence>
<comment type="cofactor">
    <cofactor evidence="1">
        <name>NAD(+)</name>
        <dbReference type="ChEBI" id="CHEBI:57540"/>
    </cofactor>
</comment>
<evidence type="ECO:0000256" key="8">
    <source>
        <dbReference type="ARBA" id="ARBA00022968"/>
    </source>
</evidence>
<dbReference type="InterPro" id="IPR016040">
    <property type="entry name" value="NAD(P)-bd_dom"/>
</dbReference>
<organism evidence="15 16">
    <name type="scientific">candidate division NPL-UPA2 bacterium Unc8</name>
    <dbReference type="NCBI Taxonomy" id="1980939"/>
    <lineage>
        <taxon>Bacteria</taxon>
    </lineage>
</organism>
<protein>
    <recommendedName>
        <fullName evidence="5">UDP-glucuronate decarboxylase</fullName>
        <ecNumber evidence="5">4.1.1.35</ecNumber>
    </recommendedName>
</protein>
<dbReference type="PANTHER" id="PTHR43078">
    <property type="entry name" value="UDP-GLUCURONIC ACID DECARBOXYLASE-RELATED"/>
    <property type="match status" value="1"/>
</dbReference>
<evidence type="ECO:0000256" key="11">
    <source>
        <dbReference type="ARBA" id="ARBA00023034"/>
    </source>
</evidence>
<comment type="similarity">
    <text evidence="4">Belongs to the NAD(P)-dependent epimerase/dehydratase family. UDP-glucuronic acid decarboxylase subfamily.</text>
</comment>
<evidence type="ECO:0000256" key="6">
    <source>
        <dbReference type="ARBA" id="ARBA00022692"/>
    </source>
</evidence>
<dbReference type="Gene3D" id="3.40.50.720">
    <property type="entry name" value="NAD(P)-binding Rossmann-like Domain"/>
    <property type="match status" value="1"/>
</dbReference>
<comment type="caution">
    <text evidence="15">The sequence shown here is derived from an EMBL/GenBank/DDBJ whole genome shotgun (WGS) entry which is preliminary data.</text>
</comment>
<keyword evidence="8" id="KW-0735">Signal-anchor</keyword>
<proteinExistence type="inferred from homology"/>
<keyword evidence="7" id="KW-0210">Decarboxylase</keyword>
<comment type="subcellular location">
    <subcellularLocation>
        <location evidence="2">Golgi apparatus</location>
        <location evidence="2">Golgi stack membrane</location>
        <topology evidence="2">Single-pass type II membrane protein</topology>
    </subcellularLocation>
</comment>
<keyword evidence="9" id="KW-1133">Transmembrane helix</keyword>
<dbReference type="GO" id="GO:0042732">
    <property type="term" value="P:D-xylose metabolic process"/>
    <property type="evidence" value="ECO:0007669"/>
    <property type="project" value="InterPro"/>
</dbReference>
<dbReference type="GO" id="GO:0005737">
    <property type="term" value="C:cytoplasm"/>
    <property type="evidence" value="ECO:0007669"/>
    <property type="project" value="TreeGrafter"/>
</dbReference>
<dbReference type="EC" id="4.1.1.35" evidence="5"/>
<dbReference type="EMBL" id="NDHY01000001">
    <property type="protein sequence ID" value="RII01019.1"/>
    <property type="molecule type" value="Genomic_DNA"/>
</dbReference>
<dbReference type="SUPFAM" id="SSF51735">
    <property type="entry name" value="NAD(P)-binding Rossmann-fold domains"/>
    <property type="match status" value="1"/>
</dbReference>
<keyword evidence="11" id="KW-0333">Golgi apparatus</keyword>
<evidence type="ECO:0000256" key="7">
    <source>
        <dbReference type="ARBA" id="ARBA00022793"/>
    </source>
</evidence>
<dbReference type="GO" id="GO:0070403">
    <property type="term" value="F:NAD+ binding"/>
    <property type="evidence" value="ECO:0007669"/>
    <property type="project" value="InterPro"/>
</dbReference>
<comment type="pathway">
    <text evidence="3">Nucleotide-sugar biosynthesis; UDP-alpha-D-xylose biosynthesis; UDP-alpha-D-xylose from UDP-alpha-D-glucuronate: step 1/1.</text>
</comment>
<dbReference type="UniPathway" id="UPA00796">
    <property type="reaction ID" value="UER00771"/>
</dbReference>
<evidence type="ECO:0000256" key="5">
    <source>
        <dbReference type="ARBA" id="ARBA00012290"/>
    </source>
</evidence>
<dbReference type="InterPro" id="IPR036291">
    <property type="entry name" value="NAD(P)-bd_dom_sf"/>
</dbReference>